<keyword evidence="8" id="KW-1185">Reference proteome</keyword>
<feature type="binding site" evidence="5">
    <location>
        <position position="232"/>
    </location>
    <ligand>
        <name>substrate</name>
    </ligand>
</feature>
<evidence type="ECO:0000256" key="5">
    <source>
        <dbReference type="HAMAP-Rule" id="MF_01281"/>
    </source>
</evidence>
<dbReference type="Gene3D" id="2.30.40.10">
    <property type="entry name" value="Urease, subunit C, domain 1"/>
    <property type="match status" value="1"/>
</dbReference>
<evidence type="ECO:0000313" key="7">
    <source>
        <dbReference type="EMBL" id="EAR23381.1"/>
    </source>
</evidence>
<comment type="function">
    <text evidence="5">Catalyzes the deamination of 5-methylthioadenosine and S-adenosyl-L-homocysteine into 5-methylthioinosine and S-inosyl-L-homocysteine, respectively. Is also able to deaminate adenosine.</text>
</comment>
<dbReference type="STRING" id="314278.NB231_16213"/>
<dbReference type="Gene3D" id="3.20.20.140">
    <property type="entry name" value="Metal-dependent hydrolases"/>
    <property type="match status" value="1"/>
</dbReference>
<dbReference type="SUPFAM" id="SSF51556">
    <property type="entry name" value="Metallo-dependent hydrolases"/>
    <property type="match status" value="1"/>
</dbReference>
<comment type="similarity">
    <text evidence="1">Belongs to the metallo-dependent hydrolases superfamily. ATZ/TRZ family.</text>
</comment>
<dbReference type="InterPro" id="IPR006680">
    <property type="entry name" value="Amidohydro-rel"/>
</dbReference>
<dbReference type="HOGENOM" id="CLU_012358_2_0_6"/>
<feature type="binding site" evidence="5">
    <location>
        <position position="202"/>
    </location>
    <ligand>
        <name>substrate</name>
    </ligand>
</feature>
<dbReference type="eggNOG" id="COG0402">
    <property type="taxonomic scope" value="Bacteria"/>
</dbReference>
<gene>
    <name evidence="5" type="primary">mtaD</name>
    <name evidence="7" type="ORF">NB231_16213</name>
</gene>
<dbReference type="FunFam" id="3.20.20.140:FF:000014">
    <property type="entry name" value="5-methylthioadenosine/S-adenosylhomocysteine deaminase"/>
    <property type="match status" value="1"/>
</dbReference>
<comment type="caution">
    <text evidence="7">The sequence shown here is derived from an EMBL/GenBank/DDBJ whole genome shotgun (WGS) entry which is preliminary data.</text>
</comment>
<comment type="catalytic activity">
    <reaction evidence="5">
        <text>S-adenosyl-L-homocysteine + H2O + H(+) = S-inosyl-L-homocysteine + NH4(+)</text>
        <dbReference type="Rhea" id="RHEA:20716"/>
        <dbReference type="ChEBI" id="CHEBI:15377"/>
        <dbReference type="ChEBI" id="CHEBI:15378"/>
        <dbReference type="ChEBI" id="CHEBI:28938"/>
        <dbReference type="ChEBI" id="CHEBI:57856"/>
        <dbReference type="ChEBI" id="CHEBI:57985"/>
        <dbReference type="EC" id="3.5.4.28"/>
    </reaction>
</comment>
<comment type="cofactor">
    <cofactor evidence="5">
        <name>Zn(2+)</name>
        <dbReference type="ChEBI" id="CHEBI:29105"/>
    </cofactor>
    <text evidence="5">Binds 1 zinc ion per subunit.</text>
</comment>
<keyword evidence="4 5" id="KW-0862">Zinc</keyword>
<dbReference type="GO" id="GO:0050270">
    <property type="term" value="F:S-adenosylhomocysteine deaminase activity"/>
    <property type="evidence" value="ECO:0007669"/>
    <property type="project" value="UniProtKB-UniRule"/>
</dbReference>
<dbReference type="CDD" id="cd01298">
    <property type="entry name" value="ATZ_TRZ_like"/>
    <property type="match status" value="1"/>
</dbReference>
<reference evidence="7 8" key="1">
    <citation type="submission" date="2006-02" db="EMBL/GenBank/DDBJ databases">
        <authorList>
            <person name="Waterbury J."/>
            <person name="Ferriera S."/>
            <person name="Johnson J."/>
            <person name="Kravitz S."/>
            <person name="Halpern A."/>
            <person name="Remington K."/>
            <person name="Beeson K."/>
            <person name="Tran B."/>
            <person name="Rogers Y.-H."/>
            <person name="Friedman R."/>
            <person name="Venter J.C."/>
        </authorList>
    </citation>
    <scope>NUCLEOTIDE SEQUENCE [LARGE SCALE GENOMIC DNA]</scope>
    <source>
        <strain evidence="7 8">Nb-231</strain>
    </source>
</reference>
<evidence type="ECO:0000256" key="2">
    <source>
        <dbReference type="ARBA" id="ARBA00022723"/>
    </source>
</evidence>
<feature type="binding site" evidence="5">
    <location>
        <position position="80"/>
    </location>
    <ligand>
        <name>Zn(2+)</name>
        <dbReference type="ChEBI" id="CHEBI:29105"/>
    </ligand>
</feature>
<evidence type="ECO:0000259" key="6">
    <source>
        <dbReference type="Pfam" id="PF01979"/>
    </source>
</evidence>
<dbReference type="HAMAP" id="MF_01281">
    <property type="entry name" value="MTA_SAH_deamin"/>
    <property type="match status" value="1"/>
</dbReference>
<dbReference type="EC" id="3.5.4.31" evidence="5"/>
<dbReference type="AlphaFoldDB" id="A4BM43"/>
<dbReference type="GO" id="GO:0090614">
    <property type="term" value="F:5'-methylthioadenosine deaminase activity"/>
    <property type="evidence" value="ECO:0007669"/>
    <property type="project" value="UniProtKB-UniRule"/>
</dbReference>
<sequence>MGQLAERRDYIMEQADTIINTRWLVPVEPSGAVLDHHALIIRAGRIAQILPQTEAKQRYQAPCIRELGNHVLIPGLVNAHTHAAMALLRGLADDLPLLSWLKEHIWPAEQIHVSAEFVQQGSELAVAEMLLGGITCFNDMYFFPEATARIAAQAGMRAVVGMIVIDLPSVYAASADEYLSRGLALHDTLRNHPLVTTALAPHAPYTVSERNLERIRILADELDVPVHIHLHETAHEIAQSIERHGVRPLARLDAIGLLSPSLIAVHMTQLEAIEMDRLAETGTHIVHCPESNLKLASGFAPVPALLERGINVALGTDGAASNNDLDMFGEMRMAALLAKGVAGDATALPAHHALHMATLAGAQALGLADRIGSLVPGKYADLVAIDLGCLSSAPVYNPISQLVYAVDRSQVSDVWVAGREAVTNGRLTSLDPTAILSQCQYWHDKIQA</sequence>
<protein>
    <recommendedName>
        <fullName evidence="5">5-methylthioadenosine/S-adenosylhomocysteine deaminase</fullName>
        <shortName evidence="5">MTA/SAH deaminase</shortName>
        <ecNumber evidence="5">3.5.4.28</ecNumber>
        <ecNumber evidence="5">3.5.4.31</ecNumber>
    </recommendedName>
</protein>
<dbReference type="Pfam" id="PF01979">
    <property type="entry name" value="Amidohydro_1"/>
    <property type="match status" value="1"/>
</dbReference>
<accession>A4BM43</accession>
<evidence type="ECO:0000256" key="4">
    <source>
        <dbReference type="ARBA" id="ARBA00022833"/>
    </source>
</evidence>
<comment type="catalytic activity">
    <reaction evidence="5">
        <text>S-methyl-5'-thioadenosine + H2O + H(+) = S-methyl-5'-thioinosine + NH4(+)</text>
        <dbReference type="Rhea" id="RHEA:25025"/>
        <dbReference type="ChEBI" id="CHEBI:15377"/>
        <dbReference type="ChEBI" id="CHEBI:15378"/>
        <dbReference type="ChEBI" id="CHEBI:17509"/>
        <dbReference type="ChEBI" id="CHEBI:28938"/>
        <dbReference type="ChEBI" id="CHEBI:48595"/>
        <dbReference type="EC" id="3.5.4.31"/>
    </reaction>
</comment>
<keyword evidence="3 5" id="KW-0378">Hydrolase</keyword>
<evidence type="ECO:0000256" key="1">
    <source>
        <dbReference type="ARBA" id="ARBA00006745"/>
    </source>
</evidence>
<dbReference type="InterPro" id="IPR032466">
    <property type="entry name" value="Metal_Hydrolase"/>
</dbReference>
<keyword evidence="2 5" id="KW-0479">Metal-binding</keyword>
<dbReference type="EC" id="3.5.4.28" evidence="5"/>
<dbReference type="InterPro" id="IPR050287">
    <property type="entry name" value="MTA/SAH_deaminase"/>
</dbReference>
<comment type="similarity">
    <text evidence="5">Belongs to the metallo-dependent hydrolases superfamily. MTA/SAH deaminase family.</text>
</comment>
<evidence type="ECO:0000256" key="3">
    <source>
        <dbReference type="ARBA" id="ARBA00022801"/>
    </source>
</evidence>
<feature type="binding site" evidence="5">
    <location>
        <position position="82"/>
    </location>
    <ligand>
        <name>Zn(2+)</name>
        <dbReference type="ChEBI" id="CHEBI:29105"/>
    </ligand>
</feature>
<comment type="caution">
    <text evidence="5">Lacks conserved residue(s) required for the propagation of feature annotation.</text>
</comment>
<dbReference type="EMBL" id="AAOF01000001">
    <property type="protein sequence ID" value="EAR23381.1"/>
    <property type="molecule type" value="Genomic_DNA"/>
</dbReference>
<feature type="binding site" evidence="5">
    <location>
        <position position="317"/>
    </location>
    <ligand>
        <name>substrate</name>
    </ligand>
</feature>
<feature type="domain" description="Amidohydrolase-related" evidence="6">
    <location>
        <begin position="71"/>
        <end position="419"/>
    </location>
</feature>
<feature type="binding site" evidence="5">
    <location>
        <position position="317"/>
    </location>
    <ligand>
        <name>Zn(2+)</name>
        <dbReference type="ChEBI" id="CHEBI:29105"/>
    </ligand>
</feature>
<dbReference type="NCBIfam" id="NF006549">
    <property type="entry name" value="PRK09045.1"/>
    <property type="match status" value="1"/>
</dbReference>
<dbReference type="InterPro" id="IPR023512">
    <property type="entry name" value="Deaminase_MtaD/DadD"/>
</dbReference>
<dbReference type="PANTHER" id="PTHR43794">
    <property type="entry name" value="AMINOHYDROLASE SSNA-RELATED"/>
    <property type="match status" value="1"/>
</dbReference>
<feature type="binding site" evidence="5">
    <location>
        <position position="109"/>
    </location>
    <ligand>
        <name>substrate</name>
    </ligand>
</feature>
<dbReference type="SUPFAM" id="SSF51338">
    <property type="entry name" value="Composite domain of metallo-dependent hydrolases"/>
    <property type="match status" value="1"/>
</dbReference>
<dbReference type="PANTHER" id="PTHR43794:SF11">
    <property type="entry name" value="AMIDOHYDROLASE-RELATED DOMAIN-CONTAINING PROTEIN"/>
    <property type="match status" value="1"/>
</dbReference>
<dbReference type="GO" id="GO:0046872">
    <property type="term" value="F:metal ion binding"/>
    <property type="evidence" value="ECO:0007669"/>
    <property type="project" value="UniProtKB-KW"/>
</dbReference>
<dbReference type="Proteomes" id="UP000003374">
    <property type="component" value="Unassembled WGS sequence"/>
</dbReference>
<name>A4BM43_9GAMM</name>
<organism evidence="7 8">
    <name type="scientific">Nitrococcus mobilis Nb-231</name>
    <dbReference type="NCBI Taxonomy" id="314278"/>
    <lineage>
        <taxon>Bacteria</taxon>
        <taxon>Pseudomonadati</taxon>
        <taxon>Pseudomonadota</taxon>
        <taxon>Gammaproteobacteria</taxon>
        <taxon>Chromatiales</taxon>
        <taxon>Ectothiorhodospiraceae</taxon>
        <taxon>Nitrococcus</taxon>
    </lineage>
</organism>
<feature type="binding site" evidence="5">
    <location>
        <position position="229"/>
    </location>
    <ligand>
        <name>Zn(2+)</name>
        <dbReference type="ChEBI" id="CHEBI:29105"/>
    </ligand>
</feature>
<evidence type="ECO:0000313" key="8">
    <source>
        <dbReference type="Proteomes" id="UP000003374"/>
    </source>
</evidence>
<proteinExistence type="inferred from homology"/>
<dbReference type="InterPro" id="IPR011059">
    <property type="entry name" value="Metal-dep_hydrolase_composite"/>
</dbReference>